<name>A0ABQ1KYX7_9RHOB</name>
<organism evidence="3 4">
    <name type="scientific">Marivita lacus</name>
    <dbReference type="NCBI Taxonomy" id="1323742"/>
    <lineage>
        <taxon>Bacteria</taxon>
        <taxon>Pseudomonadati</taxon>
        <taxon>Pseudomonadota</taxon>
        <taxon>Alphaproteobacteria</taxon>
        <taxon>Rhodobacterales</taxon>
        <taxon>Roseobacteraceae</taxon>
        <taxon>Marivita</taxon>
    </lineage>
</organism>
<evidence type="ECO:0000313" key="3">
    <source>
        <dbReference type="EMBL" id="GGC09941.1"/>
    </source>
</evidence>
<feature type="domain" description="Flagellar protein FlgJ N-terminal" evidence="2">
    <location>
        <begin position="50"/>
        <end position="89"/>
    </location>
</feature>
<comment type="caution">
    <text evidence="3">The sequence shown here is derived from an EMBL/GenBank/DDBJ whole genome shotgun (WGS) entry which is preliminary data.</text>
</comment>
<sequence>MDPLRSLPVMTMPDAGSAPLSDGQSAKLAEEFEAVFLATMLEGMLESARPKTMGGGSGEQMFVSLMGAEIAKEIVRSGGVGLARSVEAQLEAYRR</sequence>
<feature type="region of interest" description="Disordered" evidence="1">
    <location>
        <begin position="1"/>
        <end position="23"/>
    </location>
</feature>
<dbReference type="RefSeq" id="WP_188482700.1">
    <property type="nucleotide sequence ID" value="NZ_BMFC01000007.1"/>
</dbReference>
<proteinExistence type="predicted"/>
<evidence type="ECO:0000256" key="1">
    <source>
        <dbReference type="SAM" id="MobiDB-lite"/>
    </source>
</evidence>
<dbReference type="Proteomes" id="UP000645462">
    <property type="component" value="Unassembled WGS sequence"/>
</dbReference>
<accession>A0ABQ1KYX7</accession>
<keyword evidence="4" id="KW-1185">Reference proteome</keyword>
<dbReference type="EMBL" id="BMFC01000007">
    <property type="protein sequence ID" value="GGC09941.1"/>
    <property type="molecule type" value="Genomic_DNA"/>
</dbReference>
<reference evidence="4" key="1">
    <citation type="journal article" date="2019" name="Int. J. Syst. Evol. Microbiol.">
        <title>The Global Catalogue of Microorganisms (GCM) 10K type strain sequencing project: providing services to taxonomists for standard genome sequencing and annotation.</title>
        <authorList>
            <consortium name="The Broad Institute Genomics Platform"/>
            <consortium name="The Broad Institute Genome Sequencing Center for Infectious Disease"/>
            <person name="Wu L."/>
            <person name="Ma J."/>
        </authorList>
    </citation>
    <scope>NUCLEOTIDE SEQUENCE [LARGE SCALE GENOMIC DNA]</scope>
    <source>
        <strain evidence="4">CGMCC 1.12478</strain>
    </source>
</reference>
<gene>
    <name evidence="3" type="ORF">GCM10011363_28230</name>
</gene>
<protein>
    <recommendedName>
        <fullName evidence="2">Flagellar protein FlgJ N-terminal domain-containing protein</fullName>
    </recommendedName>
</protein>
<evidence type="ECO:0000259" key="2">
    <source>
        <dbReference type="Pfam" id="PF10135"/>
    </source>
</evidence>
<evidence type="ECO:0000313" key="4">
    <source>
        <dbReference type="Proteomes" id="UP000645462"/>
    </source>
</evidence>
<dbReference type="Pfam" id="PF10135">
    <property type="entry name" value="Rod-binding"/>
    <property type="match status" value="1"/>
</dbReference>
<dbReference type="InterPro" id="IPR019301">
    <property type="entry name" value="Flagellar_prot_FlgJ_N"/>
</dbReference>